<dbReference type="Pfam" id="PF13966">
    <property type="entry name" value="zf-RVT"/>
    <property type="match status" value="1"/>
</dbReference>
<feature type="domain" description="Phorbol-ester/DAG-type" evidence="5">
    <location>
        <begin position="14"/>
        <end position="68"/>
    </location>
</feature>
<dbReference type="CDD" id="cd01650">
    <property type="entry name" value="RT_nLTR_like"/>
    <property type="match status" value="1"/>
</dbReference>
<keyword evidence="3" id="KW-0862">Zinc</keyword>
<dbReference type="InterPro" id="IPR025836">
    <property type="entry name" value="Zn_knuckle_CX2CX4HX4C"/>
</dbReference>
<feature type="region of interest" description="Disordered" evidence="4">
    <location>
        <begin position="690"/>
        <end position="719"/>
    </location>
</feature>
<dbReference type="Gene3D" id="3.30.420.10">
    <property type="entry name" value="Ribonuclease H-like superfamily/Ribonuclease H"/>
    <property type="match status" value="1"/>
</dbReference>
<evidence type="ECO:0000256" key="4">
    <source>
        <dbReference type="SAM" id="MobiDB-lite"/>
    </source>
</evidence>
<dbReference type="Gene3D" id="3.60.10.10">
    <property type="entry name" value="Endonuclease/exonuclease/phosphatase"/>
    <property type="match status" value="1"/>
</dbReference>
<dbReference type="SUPFAM" id="SSF57889">
    <property type="entry name" value="Cysteine-rich domain"/>
    <property type="match status" value="1"/>
</dbReference>
<keyword evidence="2" id="KW-0677">Repeat</keyword>
<feature type="compositionally biased region" description="Polar residues" evidence="4">
    <location>
        <begin position="692"/>
        <end position="701"/>
    </location>
</feature>
<name>A0A2N9F1J2_FAGSY</name>
<accession>A0A2N9F1J2</accession>
<proteinExistence type="predicted"/>
<evidence type="ECO:0000256" key="2">
    <source>
        <dbReference type="ARBA" id="ARBA00022737"/>
    </source>
</evidence>
<dbReference type="InterPro" id="IPR046349">
    <property type="entry name" value="C1-like_sf"/>
</dbReference>
<dbReference type="Pfam" id="PF14111">
    <property type="entry name" value="DUF4283"/>
    <property type="match status" value="1"/>
</dbReference>
<dbReference type="InterPro" id="IPR004146">
    <property type="entry name" value="DC1"/>
</dbReference>
<feature type="region of interest" description="Disordered" evidence="4">
    <location>
        <begin position="543"/>
        <end position="576"/>
    </location>
</feature>
<dbReference type="Pfam" id="PF00078">
    <property type="entry name" value="RVT_1"/>
    <property type="match status" value="1"/>
</dbReference>
<evidence type="ECO:0000256" key="3">
    <source>
        <dbReference type="ARBA" id="ARBA00022833"/>
    </source>
</evidence>
<dbReference type="InterPro" id="IPR036397">
    <property type="entry name" value="RNaseH_sf"/>
</dbReference>
<dbReference type="InterPro" id="IPR002219">
    <property type="entry name" value="PKC_DAG/PE"/>
</dbReference>
<evidence type="ECO:0000259" key="5">
    <source>
        <dbReference type="PROSITE" id="PS50081"/>
    </source>
</evidence>
<dbReference type="Pfam" id="PF03107">
    <property type="entry name" value="C1_2"/>
    <property type="match status" value="1"/>
</dbReference>
<dbReference type="GO" id="GO:0003676">
    <property type="term" value="F:nucleic acid binding"/>
    <property type="evidence" value="ECO:0007669"/>
    <property type="project" value="InterPro"/>
</dbReference>
<evidence type="ECO:0000313" key="6">
    <source>
        <dbReference type="EMBL" id="SPC80958.1"/>
    </source>
</evidence>
<dbReference type="InterPro" id="IPR012337">
    <property type="entry name" value="RNaseH-like_sf"/>
</dbReference>
<gene>
    <name evidence="6" type="ORF">FSB_LOCUS8840</name>
</gene>
<dbReference type="InterPro" id="IPR002156">
    <property type="entry name" value="RNaseH_domain"/>
</dbReference>
<reference evidence="6" key="1">
    <citation type="submission" date="2018-02" db="EMBL/GenBank/DDBJ databases">
        <authorList>
            <person name="Cohen D.B."/>
            <person name="Kent A.D."/>
        </authorList>
    </citation>
    <scope>NUCLEOTIDE SEQUENCE</scope>
</reference>
<evidence type="ECO:0000256" key="1">
    <source>
        <dbReference type="ARBA" id="ARBA00022723"/>
    </source>
</evidence>
<dbReference type="CDD" id="cd06222">
    <property type="entry name" value="RNase_H_like"/>
    <property type="match status" value="1"/>
</dbReference>
<dbReference type="Pfam" id="PF14392">
    <property type="entry name" value="zf-CCHC_4"/>
    <property type="match status" value="1"/>
</dbReference>
<dbReference type="InterPro" id="IPR000477">
    <property type="entry name" value="RT_dom"/>
</dbReference>
<dbReference type="SUPFAM" id="SSF56219">
    <property type="entry name" value="DNase I-like"/>
    <property type="match status" value="1"/>
</dbReference>
<dbReference type="InterPro" id="IPR036691">
    <property type="entry name" value="Endo/exonu/phosph_ase_sf"/>
</dbReference>
<dbReference type="PANTHER" id="PTHR46477">
    <property type="entry name" value="CYSTEINE/HISTIDINE-RICH C1 DOMAIN FAMILY PROTEIN"/>
    <property type="match status" value="1"/>
</dbReference>
<feature type="compositionally biased region" description="Basic and acidic residues" evidence="4">
    <location>
        <begin position="543"/>
        <end position="553"/>
    </location>
</feature>
<protein>
    <recommendedName>
        <fullName evidence="5">Phorbol-ester/DAG-type domain-containing protein</fullName>
    </recommendedName>
</protein>
<dbReference type="GO" id="GO:0046872">
    <property type="term" value="F:metal ion binding"/>
    <property type="evidence" value="ECO:0007669"/>
    <property type="project" value="UniProtKB-KW"/>
</dbReference>
<dbReference type="PANTHER" id="PTHR46477:SF17">
    <property type="entry name" value="PHORBOL-ESTER_DAG-TYPE DOMAIN-CONTAINING PROTEIN"/>
    <property type="match status" value="1"/>
</dbReference>
<dbReference type="EMBL" id="OIVN01000483">
    <property type="protein sequence ID" value="SPC80958.1"/>
    <property type="molecule type" value="Genomic_DNA"/>
</dbReference>
<sequence>MKIDKEISHPIHPRHKLKLEYTEIPFNCDGCKEAGIGLKYKCQQCEFDLHKACAVASPSIHHPFYKKCEFQFHYNPPGAAMRICDACRNDVVGFVYHCKRCGFDLHPCCANLPQVLNDGEHNLYLCLKLSSSCHRCGGKGPGWSYRSHCKTYNLHVSCVKELLVESWQAIYLNADKNKVREMQTRIPSLKGILKNHHHSHGERRGKVRKCCQIAGGAVRFIVSAILGDPTAIIAAVDGRATLLPLCSSCWPFLFSVSYHPFYHPSSPHHPLFSTAPITYSHALIAMEPIEDMWKRFTLSDKEGFDVDLAHTTQQSENILVAKFLTPRVLNIDSVARTFKPLWKTKKSFSVQDLGKNRIALVFEDALDLERVLINEPWSFDKFLVVFERLSDDISIDDLLFSYVSFWIQIHNLPVRRMTEDSAVVIGKTLGQVEKVADKDDERGGENCLRVRVRLDVTTPLCRGRMIKMDEGKKSWVAFRYERLPNFCYQCGCLDHAEKDCDEGLRKKSAESPEVFQYGAWLRAEMDRPPRKIVIVVPGIQMRDKAKTAREKQARTTTPPFSGHRCPTPEPEKTPATPPDNQVLDMEFEQNPGDPDFVLLQKSRDQIFTEQLHAIDEAINFVPNMDGPNLPNPDQGISIFDNQFSASPVGPNAPPITTAPREILGDISNGPPCNTSSPRKRSSKWKKYARAHNATTGVSDSTCPLKRHPSSEDTEPIPEKKRRIIDGSSAFPWRLTCFYGAPETHLRENSWNLLRALKNQFSLPWCCTGDFNEIVRSSEYKGQCSRNDNQMQSFRNVIDECEFIDLGYRGLPFTWCNNRKGDATTWLWLDRFMATNEWLLHFHSAVVYHLDSTESDHKPIWLTTASMHIPRPKKKQFRFEDMWRTESGCGETITKAWVPKLRASPMVQKKAELKIAEEQSIQGRGHDKVLSIRQELNTLLCREEKMWQQRSRALWLKDGDQNTKYFHSRATHRKRRNSLVVLRDDTGELITDHHEIGNRFVRYYEELFQAAPLEEVDQVLDGINPSVTAKMNTKLTRPYTETEVAVALKQMAPLKAPGPDGMPPAFYQSYWNVVGKEVVQAVLSYINSGTLPPSINHTYVALIPKHNQRKRVGSMALKLDMSKAYDRVEWSFLQQVMLRMGFHSQWVSLMMECITTVSYSLLINGEPRGHITPSRGLRQGDPISPYLFLLCAEGLNGLLNKAAAQGEIHGVSICRRGPKLTHLFFADDSLLFCRATQAECHKIQDILNSYEKASGQQLNRTKTTIFFSHNTSQATQDHNQEHSGNRVWSKVKGWKEKLLSQAGREILITAVVQAIPAYTMNCFKLPVQLCKDIEAITRRFWWGQKDQERKVHWINWTKLCQPKGNGGLGFRELQKFNIALLAKQFWRFMSCKDSLLFKVFSPKYFPSGNIFEASMKTRGSFAWRSILQAKSLILAGSSWRVGDGQKIPIKNANWLLDEGHHRIISPIPMFPHDAKVADLMRGSPLEWDSEKIRASFLPYDADAILQIPISSRSPPDKLIWHATRDGKYSVRSGYHVLLQEVQNSNPGSSRHGERDPLWTDIWSMCAPAKIRSFLWRACHESLPTKLGLSRRKIVDEPWCANCGTEVEDCLHALWKCPAINVSWATQHALAAFRKKDYSSFHELVRQVVSQNRDLTLENFAATCWLLWHKRNQTRLHLPSNDYTQIHHRAEALIQEHVGIHRQEHHRSPPRPKVSWQPPTAYKYKVNFDGAIFRESKEGGIGVVIRDQHGLVIATLSQRVMTCPSAEMIEARAAKRAIQFALEIGIFDAIFEGDSELIIRDISRHGAMHNATVWS</sequence>
<keyword evidence="1" id="KW-0479">Metal-binding</keyword>
<dbReference type="GO" id="GO:0004523">
    <property type="term" value="F:RNA-DNA hybrid ribonuclease activity"/>
    <property type="evidence" value="ECO:0007669"/>
    <property type="project" value="InterPro"/>
</dbReference>
<organism evidence="6">
    <name type="scientific">Fagus sylvatica</name>
    <name type="common">Beechnut</name>
    <dbReference type="NCBI Taxonomy" id="28930"/>
    <lineage>
        <taxon>Eukaryota</taxon>
        <taxon>Viridiplantae</taxon>
        <taxon>Streptophyta</taxon>
        <taxon>Embryophyta</taxon>
        <taxon>Tracheophyta</taxon>
        <taxon>Spermatophyta</taxon>
        <taxon>Magnoliopsida</taxon>
        <taxon>eudicotyledons</taxon>
        <taxon>Gunneridae</taxon>
        <taxon>Pentapetalae</taxon>
        <taxon>rosids</taxon>
        <taxon>fabids</taxon>
        <taxon>Fagales</taxon>
        <taxon>Fagaceae</taxon>
        <taxon>Fagus</taxon>
    </lineage>
</organism>
<dbReference type="SUPFAM" id="SSF53098">
    <property type="entry name" value="Ribonuclease H-like"/>
    <property type="match status" value="1"/>
</dbReference>
<dbReference type="Pfam" id="PF13456">
    <property type="entry name" value="RVT_3"/>
    <property type="match status" value="1"/>
</dbReference>
<dbReference type="InterPro" id="IPR044730">
    <property type="entry name" value="RNase_H-like_dom_plant"/>
</dbReference>
<dbReference type="InterPro" id="IPR025558">
    <property type="entry name" value="DUF4283"/>
</dbReference>
<dbReference type="InterPro" id="IPR026960">
    <property type="entry name" value="RVT-Znf"/>
</dbReference>
<dbReference type="PROSITE" id="PS50081">
    <property type="entry name" value="ZF_DAG_PE_2"/>
    <property type="match status" value="1"/>
</dbReference>